<organism evidence="1 2">
    <name type="scientific">Methylobacterium variabile</name>
    <dbReference type="NCBI Taxonomy" id="298794"/>
    <lineage>
        <taxon>Bacteria</taxon>
        <taxon>Pseudomonadati</taxon>
        <taxon>Pseudomonadota</taxon>
        <taxon>Alphaproteobacteria</taxon>
        <taxon>Hyphomicrobiales</taxon>
        <taxon>Methylobacteriaceae</taxon>
        <taxon>Methylobacterium</taxon>
    </lineage>
</organism>
<reference evidence="1 2" key="1">
    <citation type="submission" date="2015-03" db="EMBL/GenBank/DDBJ databases">
        <title>Genome sequencing of Methylobacterium variabile DSM 16961.</title>
        <authorList>
            <person name="Chaudhry V."/>
            <person name="Patil P.B."/>
        </authorList>
    </citation>
    <scope>NUCLEOTIDE SEQUENCE [LARGE SCALE GENOMIC DNA]</scope>
    <source>
        <strain evidence="1 2">DSM 16961</strain>
    </source>
</reference>
<name>A0A0J6SHF8_9HYPH</name>
<evidence type="ECO:0008006" key="3">
    <source>
        <dbReference type="Google" id="ProtNLM"/>
    </source>
</evidence>
<sequence length="123" mass="13156">MTHVATSTSPRSDRRDAVAWWRALVRSVAVVLALLLALPVPETPAGETPVHQALHLTLVVADADHDGAPDNGHVAHCACRQAVTPETAPPMPVATLVTGVRYAWFDDVVHVRTTVPPLKPPRA</sequence>
<dbReference type="PATRIC" id="fig|298794.3.peg.1771"/>
<keyword evidence="2" id="KW-1185">Reference proteome</keyword>
<protein>
    <recommendedName>
        <fullName evidence="3">DUF2946 domain-containing protein</fullName>
    </recommendedName>
</protein>
<dbReference type="Proteomes" id="UP000035955">
    <property type="component" value="Unassembled WGS sequence"/>
</dbReference>
<evidence type="ECO:0000313" key="1">
    <source>
        <dbReference type="EMBL" id="KMO33104.1"/>
    </source>
</evidence>
<dbReference type="EMBL" id="LABY01000161">
    <property type="protein sequence ID" value="KMO33104.1"/>
    <property type="molecule type" value="Genomic_DNA"/>
</dbReference>
<proteinExistence type="predicted"/>
<comment type="caution">
    <text evidence="1">The sequence shown here is derived from an EMBL/GenBank/DDBJ whole genome shotgun (WGS) entry which is preliminary data.</text>
</comment>
<gene>
    <name evidence="1" type="ORF">VQ02_21895</name>
</gene>
<evidence type="ECO:0000313" key="2">
    <source>
        <dbReference type="Proteomes" id="UP000035955"/>
    </source>
</evidence>
<accession>A0A0J6SHF8</accession>
<dbReference type="AlphaFoldDB" id="A0A0J6SHF8"/>